<sequence length="62" mass="7322">MSLAGTINVGKYNNKSELQYNHDVQEFENLPFKIKIESIDRKDNYTRLFFLNNQGKEDNIPE</sequence>
<dbReference type="Proteomes" id="UP000789920">
    <property type="component" value="Unassembled WGS sequence"/>
</dbReference>
<gene>
    <name evidence="1" type="ORF">RPERSI_LOCUS36220</name>
</gene>
<accession>A0ACA9SYB8</accession>
<dbReference type="EMBL" id="CAJVQC010172150">
    <property type="protein sequence ID" value="CAG8850702.1"/>
    <property type="molecule type" value="Genomic_DNA"/>
</dbReference>
<comment type="caution">
    <text evidence="1">The sequence shown here is derived from an EMBL/GenBank/DDBJ whole genome shotgun (WGS) entry which is preliminary data.</text>
</comment>
<organism evidence="1 2">
    <name type="scientific">Racocetra persica</name>
    <dbReference type="NCBI Taxonomy" id="160502"/>
    <lineage>
        <taxon>Eukaryota</taxon>
        <taxon>Fungi</taxon>
        <taxon>Fungi incertae sedis</taxon>
        <taxon>Mucoromycota</taxon>
        <taxon>Glomeromycotina</taxon>
        <taxon>Glomeromycetes</taxon>
        <taxon>Diversisporales</taxon>
        <taxon>Gigasporaceae</taxon>
        <taxon>Racocetra</taxon>
    </lineage>
</organism>
<keyword evidence="2" id="KW-1185">Reference proteome</keyword>
<reference evidence="1" key="1">
    <citation type="submission" date="2021-06" db="EMBL/GenBank/DDBJ databases">
        <authorList>
            <person name="Kallberg Y."/>
            <person name="Tangrot J."/>
            <person name="Rosling A."/>
        </authorList>
    </citation>
    <scope>NUCLEOTIDE SEQUENCE</scope>
    <source>
        <strain evidence="1">MA461A</strain>
    </source>
</reference>
<name>A0ACA9SYB8_9GLOM</name>
<feature type="non-terminal residue" evidence="1">
    <location>
        <position position="62"/>
    </location>
</feature>
<evidence type="ECO:0000313" key="1">
    <source>
        <dbReference type="EMBL" id="CAG8850702.1"/>
    </source>
</evidence>
<protein>
    <submittedName>
        <fullName evidence="1">13873_t:CDS:1</fullName>
    </submittedName>
</protein>
<proteinExistence type="predicted"/>
<evidence type="ECO:0000313" key="2">
    <source>
        <dbReference type="Proteomes" id="UP000789920"/>
    </source>
</evidence>